<name>A0A8J7MCB5_9BACT</name>
<dbReference type="Proteomes" id="UP000624703">
    <property type="component" value="Unassembled WGS sequence"/>
</dbReference>
<comment type="caution">
    <text evidence="1">The sequence shown here is derived from an EMBL/GenBank/DDBJ whole genome shotgun (WGS) entry which is preliminary data.</text>
</comment>
<sequence length="310" mass="35256">MTKQWCISVLGLLVGNISCNADLVDEGSARSMLKNLSNIKPLKYTVITDVRLSPYMKDLINSPHLPDSYNVIGEHIFSGDKFSIKVYFEDTKISSGYRKATFNGENYYFYREDDGYAWGAITDKTLFKKPEFEVISNPLSVYEFLLPDAAVEAFYTYASPDLFSISLQNESFESPEIVRTESGFYVIRKDSNGKIVRYDFTGTFDPFSISKMKKHYESDDSTQIFEYADWDEVPAVEGGIKLPKSIKYQAYMGDELTVNRSTKLQSLTVEAVVNSNEFEIDFKDANVIYDHVNDVTIDRDNKGSKNPCSD</sequence>
<accession>A0A8J7MCB5</accession>
<gene>
    <name evidence="1" type="ORF">JIN82_01820</name>
</gene>
<dbReference type="EMBL" id="JAENIM010000009">
    <property type="protein sequence ID" value="MBK1789886.1"/>
    <property type="molecule type" value="Genomic_DNA"/>
</dbReference>
<organism evidence="1 2">
    <name type="scientific">Persicirhabdus sediminis</name>
    <dbReference type="NCBI Taxonomy" id="454144"/>
    <lineage>
        <taxon>Bacteria</taxon>
        <taxon>Pseudomonadati</taxon>
        <taxon>Verrucomicrobiota</taxon>
        <taxon>Verrucomicrobiia</taxon>
        <taxon>Verrucomicrobiales</taxon>
        <taxon>Verrucomicrobiaceae</taxon>
        <taxon>Persicirhabdus</taxon>
    </lineage>
</organism>
<protein>
    <submittedName>
        <fullName evidence="1">Uncharacterized protein</fullName>
    </submittedName>
</protein>
<keyword evidence="2" id="KW-1185">Reference proteome</keyword>
<evidence type="ECO:0000313" key="1">
    <source>
        <dbReference type="EMBL" id="MBK1789886.1"/>
    </source>
</evidence>
<proteinExistence type="predicted"/>
<evidence type="ECO:0000313" key="2">
    <source>
        <dbReference type="Proteomes" id="UP000624703"/>
    </source>
</evidence>
<dbReference type="AlphaFoldDB" id="A0A8J7MCB5"/>
<reference evidence="1" key="1">
    <citation type="submission" date="2021-01" db="EMBL/GenBank/DDBJ databases">
        <title>Modified the classification status of verrucomicrobia.</title>
        <authorList>
            <person name="Feng X."/>
        </authorList>
    </citation>
    <scope>NUCLEOTIDE SEQUENCE</scope>
    <source>
        <strain evidence="1">_KCTC 22039</strain>
    </source>
</reference>